<sequence>MADTALEACVVYVCERGQNYARKCNVERDASNENSLKLSDPQRTYPGKSRPITDAAAAPLASALPALATALD</sequence>
<gene>
    <name evidence="2" type="ORF">PENFLA_c001G03260</name>
</gene>
<feature type="region of interest" description="Disordered" evidence="1">
    <location>
        <begin position="30"/>
        <end position="52"/>
    </location>
</feature>
<evidence type="ECO:0000313" key="2">
    <source>
        <dbReference type="EMBL" id="OQE33018.1"/>
    </source>
</evidence>
<reference evidence="3" key="1">
    <citation type="journal article" date="2017" name="Nat. Microbiol.">
        <title>Global analysis of biosynthetic gene clusters reveals vast potential of secondary metabolite production in Penicillium species.</title>
        <authorList>
            <person name="Nielsen J.C."/>
            <person name="Grijseels S."/>
            <person name="Prigent S."/>
            <person name="Ji B."/>
            <person name="Dainat J."/>
            <person name="Nielsen K.F."/>
            <person name="Frisvad J.C."/>
            <person name="Workman M."/>
            <person name="Nielsen J."/>
        </authorList>
    </citation>
    <scope>NUCLEOTIDE SEQUENCE [LARGE SCALE GENOMIC DNA]</scope>
    <source>
        <strain evidence="3">IBT 14082</strain>
    </source>
</reference>
<keyword evidence="3" id="KW-1185">Reference proteome</keyword>
<proteinExistence type="predicted"/>
<name>A0A1V6U398_9EURO</name>
<dbReference type="EMBL" id="MLQL01000001">
    <property type="protein sequence ID" value="OQE33018.1"/>
    <property type="molecule type" value="Genomic_DNA"/>
</dbReference>
<organism evidence="2 3">
    <name type="scientific">Penicillium flavigenum</name>
    <dbReference type="NCBI Taxonomy" id="254877"/>
    <lineage>
        <taxon>Eukaryota</taxon>
        <taxon>Fungi</taxon>
        <taxon>Dikarya</taxon>
        <taxon>Ascomycota</taxon>
        <taxon>Pezizomycotina</taxon>
        <taxon>Eurotiomycetes</taxon>
        <taxon>Eurotiomycetidae</taxon>
        <taxon>Eurotiales</taxon>
        <taxon>Aspergillaceae</taxon>
        <taxon>Penicillium</taxon>
    </lineage>
</organism>
<protein>
    <submittedName>
        <fullName evidence="2">Uncharacterized protein</fullName>
    </submittedName>
</protein>
<comment type="caution">
    <text evidence="2">The sequence shown here is derived from an EMBL/GenBank/DDBJ whole genome shotgun (WGS) entry which is preliminary data.</text>
</comment>
<dbReference type="Proteomes" id="UP000191342">
    <property type="component" value="Unassembled WGS sequence"/>
</dbReference>
<evidence type="ECO:0000256" key="1">
    <source>
        <dbReference type="SAM" id="MobiDB-lite"/>
    </source>
</evidence>
<evidence type="ECO:0000313" key="3">
    <source>
        <dbReference type="Proteomes" id="UP000191342"/>
    </source>
</evidence>
<dbReference type="AlphaFoldDB" id="A0A1V6U398"/>
<accession>A0A1V6U398</accession>